<feature type="compositionally biased region" description="Polar residues" evidence="3">
    <location>
        <begin position="1190"/>
        <end position="1199"/>
    </location>
</feature>
<feature type="region of interest" description="Disordered" evidence="3">
    <location>
        <begin position="117"/>
        <end position="155"/>
    </location>
</feature>
<dbReference type="Gene3D" id="2.60.20.10">
    <property type="entry name" value="Crystallins"/>
    <property type="match status" value="6"/>
</dbReference>
<dbReference type="InterPro" id="IPR011024">
    <property type="entry name" value="G_crystallin-like"/>
</dbReference>
<feature type="domain" description="Beta/gamma crystallin 'Greek key'" evidence="4">
    <location>
        <begin position="2598"/>
        <end position="2642"/>
    </location>
</feature>
<keyword evidence="6" id="KW-1185">Reference proteome</keyword>
<feature type="domain" description="Beta/gamma crystallin 'Greek key'" evidence="4">
    <location>
        <begin position="2689"/>
        <end position="2730"/>
    </location>
</feature>
<evidence type="ECO:0000313" key="6">
    <source>
        <dbReference type="Proteomes" id="UP001314229"/>
    </source>
</evidence>
<feature type="domain" description="Beta/gamma crystallin 'Greek key'" evidence="4">
    <location>
        <begin position="2207"/>
        <end position="2266"/>
    </location>
</feature>
<dbReference type="PRINTS" id="PR01367">
    <property type="entry name" value="BGCRYSTALLIN"/>
</dbReference>
<feature type="domain" description="Beta/gamma crystallin 'Greek key'" evidence="4">
    <location>
        <begin position="2313"/>
        <end position="2355"/>
    </location>
</feature>
<dbReference type="SUPFAM" id="SSF49695">
    <property type="entry name" value="gamma-Crystallin-like"/>
    <property type="match status" value="3"/>
</dbReference>
<dbReference type="PANTHER" id="PTHR11818">
    <property type="entry name" value="BETA/GAMMA CRYSTALLIN"/>
    <property type="match status" value="1"/>
</dbReference>
<feature type="region of interest" description="Disordered" evidence="3">
    <location>
        <begin position="1945"/>
        <end position="2071"/>
    </location>
</feature>
<feature type="region of interest" description="Disordered" evidence="3">
    <location>
        <begin position="531"/>
        <end position="864"/>
    </location>
</feature>
<evidence type="ECO:0000256" key="3">
    <source>
        <dbReference type="SAM" id="MobiDB-lite"/>
    </source>
</evidence>
<comment type="similarity">
    <text evidence="1">Belongs to the beta/gamma-crystallin family.</text>
</comment>
<feature type="compositionally biased region" description="Polar residues" evidence="3">
    <location>
        <begin position="1507"/>
        <end position="1527"/>
    </location>
</feature>
<feature type="region of interest" description="Disordered" evidence="3">
    <location>
        <begin position="2088"/>
        <end position="2154"/>
    </location>
</feature>
<dbReference type="PROSITE" id="PS50231">
    <property type="entry name" value="RICIN_B_LECTIN"/>
    <property type="match status" value="1"/>
</dbReference>
<dbReference type="Pfam" id="PF00652">
    <property type="entry name" value="Ricin_B_lectin"/>
    <property type="match status" value="1"/>
</dbReference>
<dbReference type="Proteomes" id="UP001314229">
    <property type="component" value="Unassembled WGS sequence"/>
</dbReference>
<feature type="compositionally biased region" description="Polar residues" evidence="3">
    <location>
        <begin position="1586"/>
        <end position="1606"/>
    </location>
</feature>
<feature type="region of interest" description="Disordered" evidence="3">
    <location>
        <begin position="168"/>
        <end position="252"/>
    </location>
</feature>
<feature type="compositionally biased region" description="Polar residues" evidence="3">
    <location>
        <begin position="1082"/>
        <end position="1096"/>
    </location>
</feature>
<feature type="region of interest" description="Disordered" evidence="3">
    <location>
        <begin position="876"/>
        <end position="1111"/>
    </location>
</feature>
<feature type="compositionally biased region" description="Basic and acidic residues" evidence="3">
    <location>
        <begin position="635"/>
        <end position="652"/>
    </location>
</feature>
<dbReference type="InterPro" id="IPR001064">
    <property type="entry name" value="Beta/gamma_crystallin"/>
</dbReference>
<feature type="compositionally biased region" description="Basic and acidic residues" evidence="3">
    <location>
        <begin position="1448"/>
        <end position="1478"/>
    </location>
</feature>
<feature type="region of interest" description="Disordered" evidence="3">
    <location>
        <begin position="1445"/>
        <end position="1573"/>
    </location>
</feature>
<sequence length="2867" mass="314069">MSKSNSLKVKNLFKIKSTDKENKKLKSGGSFKDGAETLPANLGSFNPGDNPTLPGDVSAISPKEKKGRRLLPFKLKRKKSKRKEEAEGAEVFFTDELDSFSSQLSFDQMSVSTECSFRTESDWDPKSESRSMLSLDMSQPNSHSSSSKLFKHSSEKRGVFDRFSSFFNSKKKKSSSSSSGRHLSDASTDTSCPSSPTSPSSPHSPQFDQEDGLKTPTPSRKDCELSEPRYVLRDPRTGAECGDNLSECPSSTSITDSYSSDLCSVKELHVCNVSTASAERNSGNVTPTNVDAAETTHQGADSTSELGFAKSVVEEVSKRLQVNLEQRVVKNTESSGEGDAGSPNTLPTFKIPFSSTAEAPKSPNLTSISLATKKVSVKIGEKGHSTTLTGITLGSKSKSTSQPVMSQKLDKNSPDVVNEHAGVRRGHILSEGTATAHRSPSPDRELLPEGDSPVQLHKAVWVETHLVEEEEGRREGETESDIIKEGEEGSDADTSLVLAVPVIVIPEDDSFAESPADQSEVLLSGGSLPESAISLAPAKGEFQTTSEQPEEADPGKDSKESSQKEKRRSRELRVTRKTVNLPSQHKVFAHKVYVSPEPSSDGNEPAGEEDSRESTSKTEGELLPSLQNNNYVELEEAKHEQLTATDETHSDTDTPAQLVKEKTDSEVSDLDDTSATSDMQRVKPQVVGSGARGQGTNQATPSKRGVKAAAESRHTAVSGTKTPSSAAGSKAKNVTTKAKGSTEGMKVGTSSDMLPQGEHSNEKTASMLPTLKDQSTSSPSSATGLKSKIPKRTTSDADVKLPVTPDKTSVVDASGSVATSKIQKLPRAKETLKSPVTTSKAGRKPSFEEAKGEKALPGDISPTKTTHKTVIKAITEKSDDIDSVNLVNGMEKDHEESSIKTRRPTVRESLDVKKQQHLDSKASLASKSLLPVSSPTRKKNDEVPQTSGTNNRKMKSVQTDSDRPKPVQKSPEQQETVHVEKPASEIPPPLSESPKKGSMLSTRPSKHLSKVSVSHDESDTPTCVSAPPTKQEKTMSSKLSKYSDNIKQNQKTPVKDLADPSSLSKLPTRGQKSSDKVKSKKLQLSPTRNSTSTFTSKQEEEHSLELTNNTSEIKVKDKDAVELEESITSPTHGISKVQPIQNNNVIITANAEVKVTGSVVEGVPSCEVPDVNSAQTNSHREQTKLEPSPENVSKIQSDNTTKEQKTLLSPEISPEKVEDKLLLETTQLISNAKADLIQEKGLSEPCSAVLAKDTIPAHEDVMNTSDKPVVGDNIHSDIGRASTKNVEVEEKSKEVVGRKPAEALDIQTVTVTVCESPKNVENQLDKEPLLLEGDSERQKKESKPNEKLNDAAVESRKAEAVTIEYKAEKEVMKLKKPTDLSSVEECLQPDLGEELQKSVTNAQEKKKSEAEQTEKISGLDKNTASVLDTKEECEMAEQAEQQIKALTKKNELEPKILQTKDKQVKDNNANQDDKHSDVNDSQTPEIKAASTETQSAEGTKMREETNDSSVKSLPNEISNETDYSKVCNQEKQKPVIVKEQDENKKLRQEPEKVQTKVQEKTTESQTEITKGLDSVSSEGIKACKTATENANTEVSTQKVQKSTIVQDQLKEMEKPQKSTDRPTDSKAPSANLEQEPKTVTTEDAKLPGKPNVSTTKKTASKTDTRQEEKNLIKDGVKDEVTKQEDSQIKASEADAKIESQSDFKKYVSSKKGDGEQKATIPIHAGTQKNDKDTKEKTKTEESLTGFSAIRGGLKQELLTAREKKTINLSDPLKPAEPLLNDRSPLPHFPNPNPAVKSPQRLQLNKESPSSWLDVEHHQKQKQENKRRLDASASEDESLEAEDLDDFIKSIKKCGMPFSLPTKRRIRKMSPSPPFAMPAIKEDHFERTFDPEHFQFGLKKNGQSLRDLSPAMMLKQKAENREGRTVGKCARDKSILLSLDRVRGKDEVKEGDKVDAGKEEKENNGEEPGKLGKPTSRLGRISILSSLLSSPRTSRKTKEEASPTSDSTISSKQQQDLPSLGKQAVVDSPLPGTGAYKEGVKGTDPDAAVGVGAGTTTESALSPSSPPPLPSFSDIKLPDHLEKYLQKNKTVSEVSKDSKKVTKIKPDPKGSTAMDKPSIPGVPKVDVGVKCPKGLPPTSKSIQRTPRNGLSTSKKKTPVIRGFHKRPGKIVIHEHDQFQGEAVELFSDVEDATAMKLSPVISVRVIRGCWLIYEKPGFQGRIIALEEGPTEHMVNIWASEETPATLDQMGQPVPTAPIVIGSIRLAVRDYGLSRIDLFAEVNGLGRMSTYCDDTVELGTYGIPQTTGSIKVHTGVWLVYSDPGFGGIVGVLEEGEYPCPESWGFPEPFIGSLRPLKMGAIKVEHPYEVKALVFEKPNFDGEFIEVDSDVFNLTEEQEEGEDANKKILSTVGSLQIIGGLWVGYQEEDFEGQQYILEEGEYPHCSDWGGSEDGFLSLRPLCTDFLSPHVKLFTERHFDALGLSVDLLDPVLNMEDISHGIKTQSINVMGGVWVAFEKPQFSGEVYILEKGLYATPEDWGAQNFKIASIQPIFYDTQMGTSKFKVQLFSEPDFQGRLLALEDSAAALDEDFLPRSCKVLSGSWVVYEGAQFTENMYVLEEGEYPDTEAMGFLSSDSTIRSIQTAGHEFSLPSIVLFSKMGCRGRRVVLTNGAVNLLQAGLDAHIRSLVVEGGMWVLYEGSNYRGRQVLVQPSEVSDWYKFSGWQRIGSLRPLLQKKMYFRLRNKETGCVMSLTGTLEDLKLMRVQAMEETGGLEQDWIYREGQLTCKMVEDCCLGTTGNVVMAGSRLCVTQERGKDNQLWNITPDGLVRYHLKPDLVLEVKGGHQYDKSQVILNTFDERKPNQRWTLEIL</sequence>
<dbReference type="PROSITE" id="PS50915">
    <property type="entry name" value="CRYSTALLIN_BETA_GAMMA"/>
    <property type="match status" value="8"/>
</dbReference>
<feature type="compositionally biased region" description="Basic and acidic residues" evidence="3">
    <location>
        <begin position="467"/>
        <end position="487"/>
    </location>
</feature>
<dbReference type="SMART" id="SM00247">
    <property type="entry name" value="XTALbg"/>
    <property type="match status" value="6"/>
</dbReference>
<feature type="compositionally biased region" description="Basic and acidic residues" evidence="3">
    <location>
        <begin position="553"/>
        <end position="564"/>
    </location>
</feature>
<feature type="compositionally biased region" description="Polar residues" evidence="3">
    <location>
        <begin position="2137"/>
        <end position="2151"/>
    </location>
</feature>
<feature type="region of interest" description="Disordered" evidence="3">
    <location>
        <begin position="1316"/>
        <end position="1358"/>
    </location>
</feature>
<feature type="compositionally biased region" description="Basic and acidic residues" evidence="3">
    <location>
        <begin position="117"/>
        <end position="129"/>
    </location>
</feature>
<feature type="compositionally biased region" description="Polar residues" evidence="3">
    <location>
        <begin position="772"/>
        <end position="784"/>
    </location>
</feature>
<dbReference type="PANTHER" id="PTHR11818:SF2">
    <property type="entry name" value="BETA_GAMMA CRYSTALLIN DOMAIN-CONTAINING PROTEIN 1"/>
    <property type="match status" value="1"/>
</dbReference>
<feature type="region of interest" description="Disordered" evidence="3">
    <location>
        <begin position="279"/>
        <end position="303"/>
    </location>
</feature>
<dbReference type="SMART" id="SM00458">
    <property type="entry name" value="RICIN"/>
    <property type="match status" value="1"/>
</dbReference>
<dbReference type="EMBL" id="CAWUFR010000055">
    <property type="protein sequence ID" value="CAK6962133.1"/>
    <property type="molecule type" value="Genomic_DNA"/>
</dbReference>
<name>A0AAV1NT26_SCOSC</name>
<feature type="compositionally biased region" description="Basic and acidic residues" evidence="3">
    <location>
        <begin position="1528"/>
        <end position="1562"/>
    </location>
</feature>
<feature type="compositionally biased region" description="Basic and acidic residues" evidence="3">
    <location>
        <begin position="1660"/>
        <end position="1716"/>
    </location>
</feature>
<feature type="compositionally biased region" description="Polar residues" evidence="3">
    <location>
        <begin position="2001"/>
        <end position="2016"/>
    </location>
</feature>
<feature type="region of interest" description="Disordered" evidence="3">
    <location>
        <begin position="1166"/>
        <end position="1209"/>
    </location>
</feature>
<feature type="compositionally biased region" description="Polar residues" evidence="3">
    <location>
        <begin position="715"/>
        <end position="739"/>
    </location>
</feature>
<feature type="region of interest" description="Disordered" evidence="3">
    <location>
        <begin position="429"/>
        <end position="452"/>
    </location>
</feature>
<feature type="compositionally biased region" description="Basic and acidic residues" evidence="3">
    <location>
        <begin position="1403"/>
        <end position="1418"/>
    </location>
</feature>
<dbReference type="Pfam" id="PF00030">
    <property type="entry name" value="Crystall"/>
    <property type="match status" value="6"/>
</dbReference>
<feature type="compositionally biased region" description="Basic and acidic residues" evidence="3">
    <location>
        <begin position="1728"/>
        <end position="1741"/>
    </location>
</feature>
<protein>
    <submittedName>
        <fullName evidence="5">Microtubule-associated protein futsch</fullName>
    </submittedName>
</protein>
<feature type="region of interest" description="Disordered" evidence="3">
    <location>
        <begin position="20"/>
        <end position="65"/>
    </location>
</feature>
<gene>
    <name evidence="5" type="ORF">FSCOSCO3_A002043</name>
</gene>
<feature type="compositionally biased region" description="Basic and acidic residues" evidence="3">
    <location>
        <begin position="1608"/>
        <end position="1624"/>
    </location>
</feature>
<dbReference type="InterPro" id="IPR035992">
    <property type="entry name" value="Ricin_B-like_lectins"/>
</dbReference>
<feature type="region of interest" description="Disordered" evidence="3">
    <location>
        <begin position="467"/>
        <end position="495"/>
    </location>
</feature>
<evidence type="ECO:0000256" key="1">
    <source>
        <dbReference type="ARBA" id="ARBA00009646"/>
    </source>
</evidence>
<feature type="compositionally biased region" description="Polar residues" evidence="3">
    <location>
        <begin position="1036"/>
        <end position="1052"/>
    </location>
</feature>
<dbReference type="SUPFAM" id="SSF50370">
    <property type="entry name" value="Ricin B-like lectins"/>
    <property type="match status" value="1"/>
</dbReference>
<feature type="compositionally biased region" description="Low complexity" evidence="3">
    <location>
        <begin position="1970"/>
        <end position="1991"/>
    </location>
</feature>
<evidence type="ECO:0000313" key="5">
    <source>
        <dbReference type="EMBL" id="CAK6962133.1"/>
    </source>
</evidence>
<comment type="caution">
    <text evidence="5">The sequence shown here is derived from an EMBL/GenBank/DDBJ whole genome shotgun (WGS) entry which is preliminary data.</text>
</comment>
<feature type="compositionally biased region" description="Basic and acidic residues" evidence="3">
    <location>
        <begin position="219"/>
        <end position="237"/>
    </location>
</feature>
<feature type="compositionally biased region" description="Low complexity" evidence="3">
    <location>
        <begin position="921"/>
        <end position="935"/>
    </location>
</feature>
<feature type="region of interest" description="Disordered" evidence="3">
    <location>
        <begin position="1585"/>
        <end position="1840"/>
    </location>
</feature>
<feature type="compositionally biased region" description="Polar residues" evidence="3">
    <location>
        <begin position="943"/>
        <end position="959"/>
    </location>
</feature>
<feature type="compositionally biased region" description="Basic and acidic residues" evidence="3">
    <location>
        <begin position="1945"/>
        <end position="1969"/>
    </location>
</feature>
<feature type="domain" description="Beta/gamma crystallin 'Greek key'" evidence="4">
    <location>
        <begin position="2167"/>
        <end position="2206"/>
    </location>
</feature>
<feature type="domain" description="Beta/gamma crystallin 'Greek key'" evidence="4">
    <location>
        <begin position="2417"/>
        <end position="2459"/>
    </location>
</feature>
<feature type="compositionally biased region" description="Basic and acidic residues" evidence="3">
    <location>
        <begin position="1323"/>
        <end position="1358"/>
    </location>
</feature>
<feature type="compositionally biased region" description="Basic and acidic residues" evidence="3">
    <location>
        <begin position="890"/>
        <end position="920"/>
    </location>
</feature>
<evidence type="ECO:0000256" key="2">
    <source>
        <dbReference type="ARBA" id="ARBA00022737"/>
    </source>
</evidence>
<feature type="compositionally biased region" description="Polar residues" evidence="3">
    <location>
        <begin position="390"/>
        <end position="405"/>
    </location>
</feature>
<keyword evidence="2" id="KW-0677">Repeat</keyword>
<feature type="compositionally biased region" description="Polar residues" evidence="3">
    <location>
        <begin position="1799"/>
        <end position="1810"/>
    </location>
</feature>
<proteinExistence type="inferred from homology"/>
<feature type="compositionally biased region" description="Basic and acidic residues" evidence="3">
    <location>
        <begin position="845"/>
        <end position="856"/>
    </location>
</feature>
<dbReference type="Gene3D" id="2.80.10.50">
    <property type="match status" value="1"/>
</dbReference>
<feature type="compositionally biased region" description="Basic and acidic residues" evidence="3">
    <location>
        <begin position="2093"/>
        <end position="2107"/>
    </location>
</feature>
<dbReference type="InterPro" id="IPR000772">
    <property type="entry name" value="Ricin_B_lectin"/>
</dbReference>
<reference evidence="5 6" key="1">
    <citation type="submission" date="2024-01" db="EMBL/GenBank/DDBJ databases">
        <authorList>
            <person name="Alioto T."/>
            <person name="Alioto T."/>
            <person name="Gomez Garrido J."/>
        </authorList>
    </citation>
    <scope>NUCLEOTIDE SEQUENCE [LARGE SCALE GENOMIC DNA]</scope>
</reference>
<feature type="region of interest" description="Disordered" evidence="3">
    <location>
        <begin position="329"/>
        <end position="363"/>
    </location>
</feature>
<feature type="compositionally biased region" description="Polar residues" evidence="3">
    <location>
        <begin position="1479"/>
        <end position="1497"/>
    </location>
</feature>
<feature type="compositionally biased region" description="Low complexity" evidence="3">
    <location>
        <begin position="175"/>
        <end position="205"/>
    </location>
</feature>
<evidence type="ECO:0000259" key="4">
    <source>
        <dbReference type="PROSITE" id="PS50915"/>
    </source>
</evidence>
<feature type="region of interest" description="Disordered" evidence="3">
    <location>
        <begin position="1260"/>
        <end position="1293"/>
    </location>
</feature>
<feature type="compositionally biased region" description="Polar residues" evidence="3">
    <location>
        <begin position="342"/>
        <end position="363"/>
    </location>
</feature>
<feature type="compositionally biased region" description="Basic and acidic residues" evidence="3">
    <location>
        <begin position="1813"/>
        <end position="1829"/>
    </location>
</feature>
<feature type="region of interest" description="Disordered" evidence="3">
    <location>
        <begin position="390"/>
        <end position="414"/>
    </location>
</feature>
<feature type="compositionally biased region" description="Polar residues" evidence="3">
    <location>
        <begin position="130"/>
        <end position="141"/>
    </location>
</feature>
<feature type="domain" description="Beta/gamma crystallin 'Greek key'" evidence="4">
    <location>
        <begin position="2508"/>
        <end position="2550"/>
    </location>
</feature>
<accession>A0AAV1NT26</accession>
<feature type="domain" description="Beta/gamma crystallin 'Greek key'" evidence="4">
    <location>
        <begin position="2367"/>
        <end position="2416"/>
    </location>
</feature>
<feature type="compositionally biased region" description="Basic and acidic residues" evidence="3">
    <location>
        <begin position="1634"/>
        <end position="1646"/>
    </location>
</feature>
<feature type="region of interest" description="Disordered" evidence="3">
    <location>
        <begin position="1376"/>
        <end position="1431"/>
    </location>
</feature>
<dbReference type="InterPro" id="IPR050252">
    <property type="entry name" value="Beta/Gamma-Crystallin"/>
</dbReference>
<organism evidence="5 6">
    <name type="scientific">Scomber scombrus</name>
    <name type="common">Atlantic mackerel</name>
    <name type="synonym">Scomber vernalis</name>
    <dbReference type="NCBI Taxonomy" id="13677"/>
    <lineage>
        <taxon>Eukaryota</taxon>
        <taxon>Metazoa</taxon>
        <taxon>Chordata</taxon>
        <taxon>Craniata</taxon>
        <taxon>Vertebrata</taxon>
        <taxon>Euteleostomi</taxon>
        <taxon>Actinopterygii</taxon>
        <taxon>Neopterygii</taxon>
        <taxon>Teleostei</taxon>
        <taxon>Neoteleostei</taxon>
        <taxon>Acanthomorphata</taxon>
        <taxon>Pelagiaria</taxon>
        <taxon>Scombriformes</taxon>
        <taxon>Scombridae</taxon>
        <taxon>Scomber</taxon>
    </lineage>
</organism>